<evidence type="ECO:0000256" key="1">
    <source>
        <dbReference type="SAM" id="MobiDB-lite"/>
    </source>
</evidence>
<gene>
    <name evidence="2" type="ORF">E1295_05975</name>
</gene>
<comment type="caution">
    <text evidence="2">The sequence shown here is derived from an EMBL/GenBank/DDBJ whole genome shotgun (WGS) entry which is preliminary data.</text>
</comment>
<evidence type="ECO:0000313" key="2">
    <source>
        <dbReference type="EMBL" id="TDE58157.1"/>
    </source>
</evidence>
<protein>
    <submittedName>
        <fullName evidence="2">Uncharacterized protein</fullName>
    </submittedName>
</protein>
<dbReference type="Proteomes" id="UP000295136">
    <property type="component" value="Unassembled WGS sequence"/>
</dbReference>
<keyword evidence="3" id="KW-1185">Reference proteome</keyword>
<accession>A0A4R5FV07</accession>
<reference evidence="2 3" key="1">
    <citation type="submission" date="2019-03" db="EMBL/GenBank/DDBJ databases">
        <title>Draft genome sequences of novel Actinobacteria.</title>
        <authorList>
            <person name="Sahin N."/>
            <person name="Ay H."/>
            <person name="Saygin H."/>
        </authorList>
    </citation>
    <scope>NUCLEOTIDE SEQUENCE [LARGE SCALE GENOMIC DNA]</scope>
    <source>
        <strain evidence="2 3">6K102</strain>
    </source>
</reference>
<dbReference type="AlphaFoldDB" id="A0A4R5FV07"/>
<feature type="region of interest" description="Disordered" evidence="1">
    <location>
        <begin position="136"/>
        <end position="183"/>
    </location>
</feature>
<organism evidence="2 3">
    <name type="scientific">Nonomuraea mesophila</name>
    <dbReference type="NCBI Taxonomy" id="2530382"/>
    <lineage>
        <taxon>Bacteria</taxon>
        <taxon>Bacillati</taxon>
        <taxon>Actinomycetota</taxon>
        <taxon>Actinomycetes</taxon>
        <taxon>Streptosporangiales</taxon>
        <taxon>Streptosporangiaceae</taxon>
        <taxon>Nonomuraea</taxon>
    </lineage>
</organism>
<dbReference type="EMBL" id="SMLD01000010">
    <property type="protein sequence ID" value="TDE58157.1"/>
    <property type="molecule type" value="Genomic_DNA"/>
</dbReference>
<sequence length="183" mass="20113">MHIKPTSRTPRPRQSHAAGVFSHHHILILNDAFILNLSVRAHLRAYMFLLITSGVSGLSLVSMIRRSSVPAGTALLGQLGVGEPVEEAFGVRDRHAGERGRRGHPEVRGLQEACQTEHALALGEGAQPRRRFVGVGRDGGAADAEGTQHPAERADLRGRRWRAIPPQRVEEPGRRYGPIRRTK</sequence>
<name>A0A4R5FV07_9ACTN</name>
<evidence type="ECO:0000313" key="3">
    <source>
        <dbReference type="Proteomes" id="UP000295136"/>
    </source>
</evidence>
<proteinExistence type="predicted"/>
<dbReference type="RefSeq" id="WP_132628662.1">
    <property type="nucleotide sequence ID" value="NZ_SMLD01000010.1"/>
</dbReference>